<dbReference type="PANTHER" id="PTHR43157">
    <property type="entry name" value="PHOSPHATIDYLINOSITOL-GLYCAN BIOSYNTHESIS CLASS F PROTEIN-RELATED"/>
    <property type="match status" value="1"/>
</dbReference>
<reference evidence="3" key="1">
    <citation type="submission" date="2017-08" db="EMBL/GenBank/DDBJ databases">
        <authorList>
            <person name="Varghese N."/>
            <person name="Submissions S."/>
        </authorList>
    </citation>
    <scope>NUCLEOTIDE SEQUENCE [LARGE SCALE GENOMIC DNA]</scope>
    <source>
        <strain evidence="3">AP-Melu-1000-B4</strain>
    </source>
</reference>
<gene>
    <name evidence="2" type="ORF">SAMN06295945_1548</name>
</gene>
<name>A0A240E1N7_9BURK</name>
<dbReference type="Pfam" id="PF00106">
    <property type="entry name" value="adh_short"/>
    <property type="match status" value="1"/>
</dbReference>
<proteinExistence type="predicted"/>
<evidence type="ECO:0000313" key="2">
    <source>
        <dbReference type="EMBL" id="SNX29183.1"/>
    </source>
</evidence>
<dbReference type="Proteomes" id="UP000218069">
    <property type="component" value="Unassembled WGS sequence"/>
</dbReference>
<dbReference type="InterPro" id="IPR002347">
    <property type="entry name" value="SDR_fam"/>
</dbReference>
<keyword evidence="1" id="KW-0560">Oxidoreductase</keyword>
<organism evidence="2 3">
    <name type="scientific">Polynucleobacter meluiroseus</name>
    <dbReference type="NCBI Taxonomy" id="1938814"/>
    <lineage>
        <taxon>Bacteria</taxon>
        <taxon>Pseudomonadati</taxon>
        <taxon>Pseudomonadota</taxon>
        <taxon>Betaproteobacteria</taxon>
        <taxon>Burkholderiales</taxon>
        <taxon>Burkholderiaceae</taxon>
        <taxon>Polynucleobacter</taxon>
    </lineage>
</organism>
<dbReference type="PRINTS" id="PR00081">
    <property type="entry name" value="GDHRDH"/>
</dbReference>
<dbReference type="InterPro" id="IPR036291">
    <property type="entry name" value="NAD(P)-bd_dom_sf"/>
</dbReference>
<dbReference type="Gene3D" id="3.40.50.720">
    <property type="entry name" value="NAD(P)-binding Rossmann-like Domain"/>
    <property type="match status" value="1"/>
</dbReference>
<protein>
    <submittedName>
        <fullName evidence="2">Retinol dehydrogenase-13</fullName>
    </submittedName>
</protein>
<dbReference type="OrthoDB" id="109589at2"/>
<keyword evidence="3" id="KW-1185">Reference proteome</keyword>
<dbReference type="PANTHER" id="PTHR43157:SF31">
    <property type="entry name" value="PHOSPHATIDYLINOSITOL-GLYCAN BIOSYNTHESIS CLASS F PROTEIN"/>
    <property type="match status" value="1"/>
</dbReference>
<evidence type="ECO:0000256" key="1">
    <source>
        <dbReference type="ARBA" id="ARBA00023002"/>
    </source>
</evidence>
<evidence type="ECO:0000313" key="3">
    <source>
        <dbReference type="Proteomes" id="UP000218069"/>
    </source>
</evidence>
<dbReference type="SUPFAM" id="SSF51735">
    <property type="entry name" value="NAD(P)-binding Rossmann-fold domains"/>
    <property type="match status" value="1"/>
</dbReference>
<dbReference type="GO" id="GO:0016491">
    <property type="term" value="F:oxidoreductase activity"/>
    <property type="evidence" value="ECO:0007669"/>
    <property type="project" value="UniProtKB-KW"/>
</dbReference>
<dbReference type="EMBL" id="OANS01000004">
    <property type="protein sequence ID" value="SNX29183.1"/>
    <property type="molecule type" value="Genomic_DNA"/>
</dbReference>
<sequence>MNVLITGSTSGIGRETAIGLALQNCNLFLANRSQEKTAELIAHLAQIAAHRQAHFIPLELDRLSSVKSVASHFLSLGEPLDLLINNAGVLGEKSLTQEGFESAFGTNHLGHFLLTQLLQPVLAKTPGARIINVASNAHWKCQFPGWDQLRTKATSVSAFTEYGFSKLANIWHINEIAKRPEYQGITAYSLHPGVIRSSLWRHVPGPLKALTWLPILKTPKAGARTTLFCAQTQEPFSNGQYFSDSKPAKTSPLARNANLQKELWEYSVEAVQAYT</sequence>
<accession>A0A240E1N7</accession>
<dbReference type="AlphaFoldDB" id="A0A240E1N7"/>
<dbReference type="RefSeq" id="WP_096674028.1">
    <property type="nucleotide sequence ID" value="NZ_OANS01000004.1"/>
</dbReference>